<feature type="transmembrane region" description="Helical" evidence="2">
    <location>
        <begin position="212"/>
        <end position="231"/>
    </location>
</feature>
<evidence type="ECO:0000256" key="1">
    <source>
        <dbReference type="SAM" id="MobiDB-lite"/>
    </source>
</evidence>
<gene>
    <name evidence="4" type="ORF">B0H17DRAFT_1185986</name>
</gene>
<evidence type="ECO:0000313" key="5">
    <source>
        <dbReference type="Proteomes" id="UP001221757"/>
    </source>
</evidence>
<evidence type="ECO:0000259" key="3">
    <source>
        <dbReference type="Pfam" id="PF20151"/>
    </source>
</evidence>
<protein>
    <recommendedName>
        <fullName evidence="3">DUF6533 domain-containing protein</fullName>
    </recommendedName>
</protein>
<dbReference type="InterPro" id="IPR045340">
    <property type="entry name" value="DUF6533"/>
</dbReference>
<feature type="transmembrane region" description="Helical" evidence="2">
    <location>
        <begin position="50"/>
        <end position="68"/>
    </location>
</feature>
<feature type="domain" description="DUF6533" evidence="3">
    <location>
        <begin position="25"/>
        <end position="61"/>
    </location>
</feature>
<proteinExistence type="predicted"/>
<dbReference type="EMBL" id="JARKIE010000306">
    <property type="protein sequence ID" value="KAJ7655898.1"/>
    <property type="molecule type" value="Genomic_DNA"/>
</dbReference>
<name>A0AAD7CP42_MYCRO</name>
<feature type="transmembrane region" description="Helical" evidence="2">
    <location>
        <begin position="88"/>
        <end position="110"/>
    </location>
</feature>
<dbReference type="AlphaFoldDB" id="A0AAD7CP42"/>
<comment type="caution">
    <text evidence="4">The sequence shown here is derived from an EMBL/GenBank/DDBJ whole genome shotgun (WGS) entry which is preliminary data.</text>
</comment>
<dbReference type="Pfam" id="PF20151">
    <property type="entry name" value="DUF6533"/>
    <property type="match status" value="1"/>
</dbReference>
<feature type="transmembrane region" description="Helical" evidence="2">
    <location>
        <begin position="122"/>
        <end position="146"/>
    </location>
</feature>
<keyword evidence="2" id="KW-0812">Transmembrane</keyword>
<evidence type="ECO:0000256" key="2">
    <source>
        <dbReference type="SAM" id="Phobius"/>
    </source>
</evidence>
<accession>A0AAD7CP42</accession>
<feature type="transmembrane region" description="Helical" evidence="2">
    <location>
        <begin position="237"/>
        <end position="257"/>
    </location>
</feature>
<organism evidence="4 5">
    <name type="scientific">Mycena rosella</name>
    <name type="common">Pink bonnet</name>
    <name type="synonym">Agaricus rosellus</name>
    <dbReference type="NCBI Taxonomy" id="1033263"/>
    <lineage>
        <taxon>Eukaryota</taxon>
        <taxon>Fungi</taxon>
        <taxon>Dikarya</taxon>
        <taxon>Basidiomycota</taxon>
        <taxon>Agaricomycotina</taxon>
        <taxon>Agaricomycetes</taxon>
        <taxon>Agaricomycetidae</taxon>
        <taxon>Agaricales</taxon>
        <taxon>Marasmiineae</taxon>
        <taxon>Mycenaceae</taxon>
        <taxon>Mycena</taxon>
    </lineage>
</organism>
<keyword evidence="2" id="KW-0472">Membrane</keyword>
<feature type="region of interest" description="Disordered" evidence="1">
    <location>
        <begin position="287"/>
        <end position="311"/>
    </location>
</feature>
<evidence type="ECO:0000313" key="4">
    <source>
        <dbReference type="EMBL" id="KAJ7655898.1"/>
    </source>
</evidence>
<reference evidence="4" key="1">
    <citation type="submission" date="2023-03" db="EMBL/GenBank/DDBJ databases">
        <title>Massive genome expansion in bonnet fungi (Mycena s.s.) driven by repeated elements and novel gene families across ecological guilds.</title>
        <authorList>
            <consortium name="Lawrence Berkeley National Laboratory"/>
            <person name="Harder C.B."/>
            <person name="Miyauchi S."/>
            <person name="Viragh M."/>
            <person name="Kuo A."/>
            <person name="Thoen E."/>
            <person name="Andreopoulos B."/>
            <person name="Lu D."/>
            <person name="Skrede I."/>
            <person name="Drula E."/>
            <person name="Henrissat B."/>
            <person name="Morin E."/>
            <person name="Kohler A."/>
            <person name="Barry K."/>
            <person name="LaButti K."/>
            <person name="Morin E."/>
            <person name="Salamov A."/>
            <person name="Lipzen A."/>
            <person name="Mereny Z."/>
            <person name="Hegedus B."/>
            <person name="Baldrian P."/>
            <person name="Stursova M."/>
            <person name="Weitz H."/>
            <person name="Taylor A."/>
            <person name="Grigoriev I.V."/>
            <person name="Nagy L.G."/>
            <person name="Martin F."/>
            <person name="Kauserud H."/>
        </authorList>
    </citation>
    <scope>NUCLEOTIDE SEQUENCE</scope>
    <source>
        <strain evidence="4">CBHHK067</strain>
    </source>
</reference>
<keyword evidence="5" id="KW-1185">Reference proteome</keyword>
<sequence>MDPADLKSIIVALQNVATTRYMPALLYDHALTLDDEVEYIWSAPSTVAKVLFLVLRYMVPLLLLVMTITRSGIPVVPMSATVCKGWTAFATFAGWLSIVISNFLVLLRIWTTLPRGHKLIRWSIVFFVAVQLTGLGVTTWVIAQMIPVLVFEPLVGLCTFTSKPNVVGLWVVGLIFEVVVFLIVCWNTLDRPRTLGSDSEVAVTRLLFRDGVVYFVILFVLRVSNVVIAVAFPVSSIFIIVFFIWSATTLTTSRLIINSRRAVGKAAQLRAQQMEEILDGDDAAFDTQTDDSHGSLSGTYPRRSRSTSFRV</sequence>
<dbReference type="Proteomes" id="UP001221757">
    <property type="component" value="Unassembled WGS sequence"/>
</dbReference>
<feature type="transmembrane region" description="Helical" evidence="2">
    <location>
        <begin position="166"/>
        <end position="189"/>
    </location>
</feature>
<keyword evidence="2" id="KW-1133">Transmembrane helix</keyword>